<organism evidence="10 11">
    <name type="scientific">Arenimonas fontis</name>
    <dbReference type="NCBI Taxonomy" id="2608255"/>
    <lineage>
        <taxon>Bacteria</taxon>
        <taxon>Pseudomonadati</taxon>
        <taxon>Pseudomonadota</taxon>
        <taxon>Gammaproteobacteria</taxon>
        <taxon>Lysobacterales</taxon>
        <taxon>Lysobacteraceae</taxon>
        <taxon>Arenimonas</taxon>
    </lineage>
</organism>
<reference evidence="10 11" key="1">
    <citation type="submission" date="2019-09" db="EMBL/GenBank/DDBJ databases">
        <title>Arenimonas chukotkensis sp. nov., a bacterium isolated from Chukotka hot spring, Arctic region, Russia.</title>
        <authorList>
            <person name="Zayulina K.S."/>
            <person name="Prokofeva M.I."/>
            <person name="Elcheninov A.G."/>
            <person name="Novikov A."/>
            <person name="Kochetkova T.V."/>
            <person name="Kublanov I.V."/>
        </authorList>
    </citation>
    <scope>NUCLEOTIDE SEQUENCE [LARGE SCALE GENOMIC DNA]</scope>
    <source>
        <strain evidence="10 11">3729k</strain>
    </source>
</reference>
<feature type="transmembrane region" description="Helical" evidence="8">
    <location>
        <begin position="354"/>
        <end position="374"/>
    </location>
</feature>
<dbReference type="GO" id="GO:0005886">
    <property type="term" value="C:plasma membrane"/>
    <property type="evidence" value="ECO:0007669"/>
    <property type="project" value="UniProtKB-SubCell"/>
</dbReference>
<feature type="transmembrane region" description="Helical" evidence="8">
    <location>
        <begin position="36"/>
        <end position="59"/>
    </location>
</feature>
<dbReference type="InterPro" id="IPR024989">
    <property type="entry name" value="MFS_assoc_dom"/>
</dbReference>
<evidence type="ECO:0000313" key="10">
    <source>
        <dbReference type="EMBL" id="KAA2286105.1"/>
    </source>
</evidence>
<dbReference type="GO" id="GO:0030395">
    <property type="term" value="F:lactose binding"/>
    <property type="evidence" value="ECO:0007669"/>
    <property type="project" value="TreeGrafter"/>
</dbReference>
<dbReference type="PANTHER" id="PTHR23522:SF10">
    <property type="entry name" value="3-PHENYLPROPIONIC ACID TRANSPORTER-RELATED"/>
    <property type="match status" value="1"/>
</dbReference>
<dbReference type="RefSeq" id="WP_149859324.1">
    <property type="nucleotide sequence ID" value="NZ_VUOD01000001.1"/>
</dbReference>
<evidence type="ECO:0000256" key="1">
    <source>
        <dbReference type="ARBA" id="ARBA00004429"/>
    </source>
</evidence>
<proteinExistence type="predicted"/>
<feature type="transmembrane region" description="Helical" evidence="8">
    <location>
        <begin position="263"/>
        <end position="284"/>
    </location>
</feature>
<dbReference type="AlphaFoldDB" id="A0A5B2ZDU3"/>
<feature type="transmembrane region" description="Helical" evidence="8">
    <location>
        <begin position="203"/>
        <end position="221"/>
    </location>
</feature>
<keyword evidence="7 8" id="KW-0472">Membrane</keyword>
<dbReference type="Gene3D" id="1.20.1250.20">
    <property type="entry name" value="MFS general substrate transporter like domains"/>
    <property type="match status" value="2"/>
</dbReference>
<feature type="transmembrane region" description="Helical" evidence="8">
    <location>
        <begin position="296"/>
        <end position="316"/>
    </location>
</feature>
<feature type="transmembrane region" description="Helical" evidence="8">
    <location>
        <begin position="71"/>
        <end position="87"/>
    </location>
</feature>
<dbReference type="SUPFAM" id="SSF103473">
    <property type="entry name" value="MFS general substrate transporter"/>
    <property type="match status" value="1"/>
</dbReference>
<evidence type="ECO:0000313" key="11">
    <source>
        <dbReference type="Proteomes" id="UP000322165"/>
    </source>
</evidence>
<protein>
    <submittedName>
        <fullName evidence="10">MFS transporter</fullName>
    </submittedName>
</protein>
<keyword evidence="11" id="KW-1185">Reference proteome</keyword>
<feature type="transmembrane region" description="Helical" evidence="8">
    <location>
        <begin position="233"/>
        <end position="251"/>
    </location>
</feature>
<comment type="caution">
    <text evidence="10">The sequence shown here is derived from an EMBL/GenBank/DDBJ whole genome shotgun (WGS) entry which is preliminary data.</text>
</comment>
<dbReference type="EMBL" id="VUOD01000001">
    <property type="protein sequence ID" value="KAA2286105.1"/>
    <property type="molecule type" value="Genomic_DNA"/>
</dbReference>
<evidence type="ECO:0000256" key="3">
    <source>
        <dbReference type="ARBA" id="ARBA00022475"/>
    </source>
</evidence>
<gene>
    <name evidence="10" type="ORF">F0415_00965</name>
</gene>
<feature type="transmembrane region" description="Helical" evidence="8">
    <location>
        <begin position="12"/>
        <end position="30"/>
    </location>
</feature>
<dbReference type="InterPro" id="IPR026032">
    <property type="entry name" value="HcaT-like"/>
</dbReference>
<evidence type="ECO:0000256" key="7">
    <source>
        <dbReference type="ARBA" id="ARBA00023136"/>
    </source>
</evidence>
<feature type="transmembrane region" description="Helical" evidence="8">
    <location>
        <begin position="131"/>
        <end position="149"/>
    </location>
</feature>
<evidence type="ECO:0000259" key="9">
    <source>
        <dbReference type="Pfam" id="PF12832"/>
    </source>
</evidence>
<feature type="transmembrane region" description="Helical" evidence="8">
    <location>
        <begin position="155"/>
        <end position="175"/>
    </location>
</feature>
<dbReference type="InterPro" id="IPR036259">
    <property type="entry name" value="MFS_trans_sf"/>
</dbReference>
<dbReference type="Proteomes" id="UP000322165">
    <property type="component" value="Unassembled WGS sequence"/>
</dbReference>
<evidence type="ECO:0000256" key="4">
    <source>
        <dbReference type="ARBA" id="ARBA00022519"/>
    </source>
</evidence>
<feature type="transmembrane region" description="Helical" evidence="8">
    <location>
        <begin position="328"/>
        <end position="348"/>
    </location>
</feature>
<dbReference type="NCBIfam" id="NF037955">
    <property type="entry name" value="mfs"/>
    <property type="match status" value="1"/>
</dbReference>
<accession>A0A5B2ZDU3</accession>
<name>A0A5B2ZDU3_9GAMM</name>
<evidence type="ECO:0000256" key="5">
    <source>
        <dbReference type="ARBA" id="ARBA00022692"/>
    </source>
</evidence>
<keyword evidence="6 8" id="KW-1133">Transmembrane helix</keyword>
<dbReference type="GO" id="GO:0015528">
    <property type="term" value="F:lactose:proton symporter activity"/>
    <property type="evidence" value="ECO:0007669"/>
    <property type="project" value="TreeGrafter"/>
</dbReference>
<feature type="transmembrane region" description="Helical" evidence="8">
    <location>
        <begin position="93"/>
        <end position="110"/>
    </location>
</feature>
<evidence type="ECO:0000256" key="6">
    <source>
        <dbReference type="ARBA" id="ARBA00022989"/>
    </source>
</evidence>
<comment type="subcellular location">
    <subcellularLocation>
        <location evidence="1">Cell inner membrane</location>
        <topology evidence="1">Multi-pass membrane protein</topology>
    </subcellularLocation>
</comment>
<keyword evidence="2" id="KW-0813">Transport</keyword>
<keyword evidence="5 8" id="KW-0812">Transmembrane</keyword>
<keyword evidence="4" id="KW-0997">Cell inner membrane</keyword>
<feature type="domain" description="Major facilitator superfamily associated" evidence="9">
    <location>
        <begin position="7"/>
        <end position="351"/>
    </location>
</feature>
<keyword evidence="3" id="KW-1003">Cell membrane</keyword>
<dbReference type="PIRSF" id="PIRSF004925">
    <property type="entry name" value="HcaT"/>
    <property type="match status" value="1"/>
</dbReference>
<reference evidence="10 11" key="2">
    <citation type="submission" date="2019-09" db="EMBL/GenBank/DDBJ databases">
        <authorList>
            <person name="Mazur A."/>
        </authorList>
    </citation>
    <scope>NUCLEOTIDE SEQUENCE [LARGE SCALE GENOMIC DNA]</scope>
    <source>
        <strain evidence="10 11">3729k</strain>
    </source>
</reference>
<dbReference type="Pfam" id="PF12832">
    <property type="entry name" value="MFS_1_like"/>
    <property type="match status" value="1"/>
</dbReference>
<evidence type="ECO:0000256" key="8">
    <source>
        <dbReference type="SAM" id="Phobius"/>
    </source>
</evidence>
<sequence length="380" mass="40934">MDPRLHRFSAFYFCYYAALGAYTPYIGRWVDGLGHGGYVVGGMLGLWYGTRIFAPPVWAALTGRSARPGRWFLAGCLLTLLSFAGFLFTREAWAVLAVMAVFGLFYNAVMPQFEAMTLTALGPRPDLYGRLRVWGSIGFLLVAGSYGALMDRFGATSFPLLSLPLFLAMLVAAWWHRDDTPPAPAAAADAGGHLWRRPGVRRFLLVALLMQAGFGPFYVFYTLHMQAHGHSGAAIGGLWALGVLIEILMFWQAPRLIARFGAGALLGACLAVTVLRWLLTAFFADSLALMALAQASHALSFATFYACCMQLMAGFFPGRRAGAGQSLFFGFSQGFGGVLGAAMAALAWESAGGGALAFTLGAAATALAWAIWLARRQFRT</sequence>
<dbReference type="PANTHER" id="PTHR23522">
    <property type="entry name" value="BLL5896 PROTEIN"/>
    <property type="match status" value="1"/>
</dbReference>
<evidence type="ECO:0000256" key="2">
    <source>
        <dbReference type="ARBA" id="ARBA00022448"/>
    </source>
</evidence>